<sequence>MVEAKRQCENAALGRLGGALLAVGYAVTDVRQDLNRIASVSGRSDLAIQVQPNMVFIDDPHLGQTRMTLAPSSAFTLQQIGEVGSLASRTVQGTILLADVPPHLDAIEAKAKRTPLLMAMVGGAMVSGAITVIFASPWWAVVVSAVLGLLIGALLSRVSPAWQTNGMVAFALALAVTLLIWTAATVIGVHDLPTFALCGPLVILVPGMLVTNAVLEISGGDPISGGGRLVSGLLVWAMLAAGILVGVHLVGGRISANSLILNTGTFESQHSLGLWASIPPVWARWIAVFFIAAGFALSYLSTVRMFLAMTLTLYFSYAVLNLVEPAVGSVIAGGISAALTLFISRIAIGVGASWPSIVLFRPAFYMLVPGSLGLVTVLSVASQTAPPNASLSVLAAVISLTIGIQVGAMTAQITQPLIARIKNRQKK</sequence>
<evidence type="ECO:0000256" key="2">
    <source>
        <dbReference type="SAM" id="Phobius"/>
    </source>
</evidence>
<feature type="domain" description="Threonine/serine exporter-like N-terminal" evidence="3">
    <location>
        <begin position="14"/>
        <end position="249"/>
    </location>
</feature>
<feature type="transmembrane region" description="Helical" evidence="2">
    <location>
        <begin position="282"/>
        <end position="300"/>
    </location>
</feature>
<keyword evidence="2" id="KW-0472">Membrane</keyword>
<feature type="transmembrane region" description="Helical" evidence="2">
    <location>
        <begin position="229"/>
        <end position="251"/>
    </location>
</feature>
<dbReference type="Pfam" id="PF06738">
    <property type="entry name" value="ThrE"/>
    <property type="match status" value="1"/>
</dbReference>
<comment type="caution">
    <text evidence="4">The sequence shown here is derived from an EMBL/GenBank/DDBJ whole genome shotgun (WGS) entry which is preliminary data.</text>
</comment>
<accession>A0A6N7W2W8</accession>
<dbReference type="InterPro" id="IPR051361">
    <property type="entry name" value="ThrE/Ser_Exporter"/>
</dbReference>
<keyword evidence="2" id="KW-0812">Transmembrane</keyword>
<reference evidence="4 5" key="1">
    <citation type="submission" date="2019-08" db="EMBL/GenBank/DDBJ databases">
        <title>In-depth cultivation of the pig gut microbiome towards novel bacterial diversity and tailored functional studies.</title>
        <authorList>
            <person name="Wylensek D."/>
            <person name="Hitch T.C.A."/>
            <person name="Clavel T."/>
        </authorList>
    </citation>
    <scope>NUCLEOTIDE SEQUENCE [LARGE SCALE GENOMIC DNA]</scope>
    <source>
        <strain evidence="4 5">WB03_NA08</strain>
    </source>
</reference>
<dbReference type="EMBL" id="VULO01000002">
    <property type="protein sequence ID" value="MSS83645.1"/>
    <property type="molecule type" value="Genomic_DNA"/>
</dbReference>
<feature type="transmembrane region" description="Helical" evidence="2">
    <location>
        <begin position="393"/>
        <end position="418"/>
    </location>
</feature>
<feature type="transmembrane region" description="Helical" evidence="2">
    <location>
        <begin position="329"/>
        <end position="351"/>
    </location>
</feature>
<feature type="transmembrane region" description="Helical" evidence="2">
    <location>
        <begin position="363"/>
        <end position="381"/>
    </location>
</feature>
<dbReference type="GO" id="GO:0022857">
    <property type="term" value="F:transmembrane transporter activity"/>
    <property type="evidence" value="ECO:0007669"/>
    <property type="project" value="InterPro"/>
</dbReference>
<keyword evidence="2" id="KW-1133">Transmembrane helix</keyword>
<gene>
    <name evidence="4" type="ORF">FYJ24_02465</name>
</gene>
<evidence type="ECO:0000313" key="4">
    <source>
        <dbReference type="EMBL" id="MSS83645.1"/>
    </source>
</evidence>
<dbReference type="PANTHER" id="PTHR31082:SF4">
    <property type="entry name" value="PHEROMONE-REGULATED MEMBRANE PROTEIN 10"/>
    <property type="match status" value="1"/>
</dbReference>
<dbReference type="Proteomes" id="UP000470875">
    <property type="component" value="Unassembled WGS sequence"/>
</dbReference>
<name>A0A6N7W2W8_9ACTO</name>
<dbReference type="AlphaFoldDB" id="A0A6N7W2W8"/>
<feature type="transmembrane region" description="Helical" evidence="2">
    <location>
        <begin position="139"/>
        <end position="156"/>
    </location>
</feature>
<organism evidence="4 5">
    <name type="scientific">Scrofimicrobium canadense</name>
    <dbReference type="NCBI Taxonomy" id="2652290"/>
    <lineage>
        <taxon>Bacteria</taxon>
        <taxon>Bacillati</taxon>
        <taxon>Actinomycetota</taxon>
        <taxon>Actinomycetes</taxon>
        <taxon>Actinomycetales</taxon>
        <taxon>Actinomycetaceae</taxon>
        <taxon>Scrofimicrobium</taxon>
    </lineage>
</organism>
<evidence type="ECO:0000313" key="5">
    <source>
        <dbReference type="Proteomes" id="UP000470875"/>
    </source>
</evidence>
<dbReference type="PANTHER" id="PTHR31082">
    <property type="entry name" value="PHEROMONE-REGULATED MEMBRANE PROTEIN 10"/>
    <property type="match status" value="1"/>
</dbReference>
<keyword evidence="5" id="KW-1185">Reference proteome</keyword>
<protein>
    <submittedName>
        <fullName evidence="4">Threonine/serine exporter family protein</fullName>
    </submittedName>
</protein>
<proteinExistence type="inferred from homology"/>
<evidence type="ECO:0000256" key="1">
    <source>
        <dbReference type="ARBA" id="ARBA00034125"/>
    </source>
</evidence>
<feature type="transmembrane region" description="Helical" evidence="2">
    <location>
        <begin position="116"/>
        <end position="133"/>
    </location>
</feature>
<evidence type="ECO:0000259" key="3">
    <source>
        <dbReference type="Pfam" id="PF06738"/>
    </source>
</evidence>
<comment type="similarity">
    <text evidence="1">Belongs to the ThrE exporter (TC 2.A.79) family.</text>
</comment>
<feature type="transmembrane region" description="Helical" evidence="2">
    <location>
        <begin position="168"/>
        <end position="188"/>
    </location>
</feature>
<dbReference type="InterPro" id="IPR010619">
    <property type="entry name" value="ThrE-like_N"/>
</dbReference>